<proteinExistence type="predicted"/>
<dbReference type="Proteomes" id="UP000006222">
    <property type="component" value="Unassembled WGS sequence"/>
</dbReference>
<dbReference type="PATRIC" id="fig|991778.3.peg.6381"/>
<reference evidence="1 2" key="1">
    <citation type="journal article" date="2013" name="Mar. Genomics">
        <title>Expression of sulfatases in Rhodopirellula baltica and the diversity of sulfatases in the genus Rhodopirellula.</title>
        <authorList>
            <person name="Wegner C.E."/>
            <person name="Richter-Heitmann T."/>
            <person name="Klindworth A."/>
            <person name="Klockow C."/>
            <person name="Richter M."/>
            <person name="Achstetter T."/>
            <person name="Glockner F.O."/>
            <person name="Harder J."/>
        </authorList>
    </citation>
    <scope>NUCLEOTIDE SEQUENCE [LARGE SCALE GENOMIC DNA]</scope>
    <source>
        <strain evidence="1 2">WH47</strain>
    </source>
</reference>
<evidence type="ECO:0000313" key="1">
    <source>
        <dbReference type="EMBL" id="EGF24026.1"/>
    </source>
</evidence>
<name>F2B219_RHOBT</name>
<gene>
    <name evidence="1" type="ORF">RBWH47_03337</name>
</gene>
<dbReference type="AlphaFoldDB" id="F2B219"/>
<sequence length="37" mass="4200">MIQTTKDDSVENSCWRSHSIRRGPFISGCVCFGQSYC</sequence>
<comment type="caution">
    <text evidence="1">The sequence shown here is derived from an EMBL/GenBank/DDBJ whole genome shotgun (WGS) entry which is preliminary data.</text>
</comment>
<accession>F2B219</accession>
<organism evidence="1 2">
    <name type="scientific">Rhodopirellula baltica WH47</name>
    <dbReference type="NCBI Taxonomy" id="991778"/>
    <lineage>
        <taxon>Bacteria</taxon>
        <taxon>Pseudomonadati</taxon>
        <taxon>Planctomycetota</taxon>
        <taxon>Planctomycetia</taxon>
        <taxon>Pirellulales</taxon>
        <taxon>Pirellulaceae</taxon>
        <taxon>Rhodopirellula</taxon>
    </lineage>
</organism>
<dbReference type="EMBL" id="AFAR01000317">
    <property type="protein sequence ID" value="EGF24026.1"/>
    <property type="molecule type" value="Genomic_DNA"/>
</dbReference>
<protein>
    <submittedName>
        <fullName evidence="1">Uncharacterized protein</fullName>
    </submittedName>
</protein>
<evidence type="ECO:0000313" key="2">
    <source>
        <dbReference type="Proteomes" id="UP000006222"/>
    </source>
</evidence>